<dbReference type="GO" id="GO:0003723">
    <property type="term" value="F:RNA binding"/>
    <property type="evidence" value="ECO:0007669"/>
    <property type="project" value="UniProtKB-UniRule"/>
</dbReference>
<accession>A0ABD2Q804</accession>
<dbReference type="EMBL" id="JBJKFK010000685">
    <property type="protein sequence ID" value="KAL3315699.1"/>
    <property type="molecule type" value="Genomic_DNA"/>
</dbReference>
<dbReference type="InterPro" id="IPR050666">
    <property type="entry name" value="ESRP"/>
</dbReference>
<dbReference type="InterPro" id="IPR000504">
    <property type="entry name" value="RRM_dom"/>
</dbReference>
<keyword evidence="4 6" id="KW-0694">RNA-binding</keyword>
<keyword evidence="9" id="KW-1185">Reference proteome</keyword>
<dbReference type="Gene3D" id="3.30.420.10">
    <property type="entry name" value="Ribonuclease H-like superfamily/Ribonuclease H"/>
    <property type="match status" value="1"/>
</dbReference>
<dbReference type="SUPFAM" id="SSF54928">
    <property type="entry name" value="RNA-binding domain, RBD"/>
    <property type="match status" value="3"/>
</dbReference>
<evidence type="ECO:0000256" key="4">
    <source>
        <dbReference type="ARBA" id="ARBA00022884"/>
    </source>
</evidence>
<organism evidence="8 9">
    <name type="scientific">Cichlidogyrus casuarinus</name>
    <dbReference type="NCBI Taxonomy" id="1844966"/>
    <lineage>
        <taxon>Eukaryota</taxon>
        <taxon>Metazoa</taxon>
        <taxon>Spiralia</taxon>
        <taxon>Lophotrochozoa</taxon>
        <taxon>Platyhelminthes</taxon>
        <taxon>Monogenea</taxon>
        <taxon>Monopisthocotylea</taxon>
        <taxon>Dactylogyridea</taxon>
        <taxon>Ancyrocephalidae</taxon>
        <taxon>Cichlidogyrus</taxon>
    </lineage>
</organism>
<sequence>MAAKRKLNFMTEHQEPLMKMPSPKSNSVFEEFDALVAFHVTTSGDQDEDAGCDEAPIVLISAKLIHLNKAVVGNCEMQILVHPGDQELSAECMDAVSLTERELLCQISLPKALHQLNSWLKENGLTCEKTGRANFCLVTDGPVCLRLVLHPNMVKFGLNDFRLYPYLLSYIDLREAVKAQLNLDSPVRGIVHICEILNMELPYLPMSLFERVNCLLSDETASELKKNIEKRNSELLDGGEQMLGLWPREHCRDLARIVLHLIRVVGPGGGDRGNLSTGSYVSAKKYEIVSEYSRRTEQVDDTCVVRARGLPWQTTDQEIHQFFRGITIAPGGIALVLGKNGRRNGEALIKFKNSAQKDLALRRHKHHMGNRYIEVYSALAQEFLDAASADTEDGEKFISKIKSGEQCLVRIRGLPYDANETDIIRFFDKINVAVEGGQEGVMLVKRKDGKATGDAFVIFANSEDAERALTNHRQHIGSRYVELFKSTPAEVNQVMNGVHNTQQQTVNLSSIFQPNVDYSYSQLGDVKLPLLNCNLPESTVNFVPPAPLLQELLPVSTSNPLVKISGMPLSATTDELLNFLGYFCSFVMPQGIHLVKDSSGNLPTGEAVIELSSDLAAQLLVDTKNFTFMQTQHGEISQVQVLAYPADACDKVVPLVMDQVAQNMILTPNNSFIGLPNNHCPSIAANYFNLLELNSLYYTGSQPSNSF</sequence>
<dbReference type="PROSITE" id="PS50102">
    <property type="entry name" value="RRM"/>
    <property type="match status" value="1"/>
</dbReference>
<comment type="caution">
    <text evidence="8">The sequence shown here is derived from an EMBL/GenBank/DDBJ whole genome shotgun (WGS) entry which is preliminary data.</text>
</comment>
<dbReference type="InterPro" id="IPR036397">
    <property type="entry name" value="RNaseH_sf"/>
</dbReference>
<dbReference type="InterPro" id="IPR035979">
    <property type="entry name" value="RBD_domain_sf"/>
</dbReference>
<evidence type="ECO:0000256" key="6">
    <source>
        <dbReference type="PROSITE-ProRule" id="PRU00176"/>
    </source>
</evidence>
<evidence type="ECO:0000256" key="3">
    <source>
        <dbReference type="ARBA" id="ARBA00022737"/>
    </source>
</evidence>
<comment type="similarity">
    <text evidence="1">Belongs to the ESRP family.</text>
</comment>
<dbReference type="SMART" id="SM00360">
    <property type="entry name" value="RRM"/>
    <property type="match status" value="2"/>
</dbReference>
<keyword evidence="2" id="KW-0507">mRNA processing</keyword>
<protein>
    <submittedName>
        <fullName evidence="8">Epithelial splicing regulatory protein 2</fullName>
    </submittedName>
</protein>
<dbReference type="PANTHER" id="PTHR13976">
    <property type="entry name" value="HETEROGENEOUS NUCLEAR RIBONUCLEOPROTEIN-RELATED"/>
    <property type="match status" value="1"/>
</dbReference>
<dbReference type="Proteomes" id="UP001626550">
    <property type="component" value="Unassembled WGS sequence"/>
</dbReference>
<gene>
    <name evidence="8" type="primary">ESRP2</name>
    <name evidence="8" type="ORF">Ciccas_005667</name>
</gene>
<keyword evidence="3" id="KW-0677">Repeat</keyword>
<name>A0ABD2Q804_9PLAT</name>
<dbReference type="Gene3D" id="3.30.70.330">
    <property type="match status" value="3"/>
</dbReference>
<proteinExistence type="inferred from homology"/>
<dbReference type="GO" id="GO:0006397">
    <property type="term" value="P:mRNA processing"/>
    <property type="evidence" value="ECO:0007669"/>
    <property type="project" value="UniProtKB-KW"/>
</dbReference>
<evidence type="ECO:0000313" key="8">
    <source>
        <dbReference type="EMBL" id="KAL3315699.1"/>
    </source>
</evidence>
<dbReference type="GO" id="GO:0008380">
    <property type="term" value="P:RNA splicing"/>
    <property type="evidence" value="ECO:0007669"/>
    <property type="project" value="UniProtKB-KW"/>
</dbReference>
<evidence type="ECO:0000256" key="2">
    <source>
        <dbReference type="ARBA" id="ARBA00022664"/>
    </source>
</evidence>
<feature type="domain" description="RRM" evidence="7">
    <location>
        <begin position="407"/>
        <end position="488"/>
    </location>
</feature>
<dbReference type="InterPro" id="IPR012677">
    <property type="entry name" value="Nucleotide-bd_a/b_plait_sf"/>
</dbReference>
<reference evidence="8 9" key="1">
    <citation type="submission" date="2024-11" db="EMBL/GenBank/DDBJ databases">
        <title>Adaptive evolution of stress response genes in parasites aligns with host niche diversity.</title>
        <authorList>
            <person name="Hahn C."/>
            <person name="Resl P."/>
        </authorList>
    </citation>
    <scope>NUCLEOTIDE SEQUENCE [LARGE SCALE GENOMIC DNA]</scope>
    <source>
        <strain evidence="8">EGGRZ-B1_66</strain>
        <tissue evidence="8">Body</tissue>
    </source>
</reference>
<evidence type="ECO:0000259" key="7">
    <source>
        <dbReference type="PROSITE" id="PS50102"/>
    </source>
</evidence>
<evidence type="ECO:0000256" key="5">
    <source>
        <dbReference type="ARBA" id="ARBA00023187"/>
    </source>
</evidence>
<evidence type="ECO:0000256" key="1">
    <source>
        <dbReference type="ARBA" id="ARBA00008866"/>
    </source>
</evidence>
<keyword evidence="5" id="KW-0508">mRNA splicing</keyword>
<dbReference type="Pfam" id="PF00076">
    <property type="entry name" value="RRM_1"/>
    <property type="match status" value="1"/>
</dbReference>
<dbReference type="AlphaFoldDB" id="A0ABD2Q804"/>
<evidence type="ECO:0000313" key="9">
    <source>
        <dbReference type="Proteomes" id="UP001626550"/>
    </source>
</evidence>